<dbReference type="Pfam" id="PF03050">
    <property type="entry name" value="DDE_Tnp_IS66"/>
    <property type="match status" value="1"/>
</dbReference>
<feature type="compositionally biased region" description="Basic residues" evidence="1">
    <location>
        <begin position="109"/>
        <end position="126"/>
    </location>
</feature>
<evidence type="ECO:0000256" key="1">
    <source>
        <dbReference type="SAM" id="MobiDB-lite"/>
    </source>
</evidence>
<dbReference type="InterPro" id="IPR052344">
    <property type="entry name" value="Transposase-related"/>
</dbReference>
<dbReference type="NCBIfam" id="NF033517">
    <property type="entry name" value="transpos_IS66"/>
    <property type="match status" value="1"/>
</dbReference>
<feature type="compositionally biased region" description="Low complexity" evidence="1">
    <location>
        <begin position="45"/>
        <end position="56"/>
    </location>
</feature>
<protein>
    <recommendedName>
        <fullName evidence="2">Transposase IS66 central domain-containing protein</fullName>
    </recommendedName>
</protein>
<gene>
    <name evidence="3" type="ORF">Atep_01100</name>
</gene>
<reference evidence="3 4" key="1">
    <citation type="submission" date="2021-04" db="EMBL/GenBank/DDBJ databases">
        <title>Complete genome sequencing of Allochromatium tepidum strain NZ.</title>
        <authorList>
            <person name="Tsukatani Y."/>
            <person name="Mori H."/>
        </authorList>
    </citation>
    <scope>NUCLEOTIDE SEQUENCE [LARGE SCALE GENOMIC DNA]</scope>
    <source>
        <strain evidence="3 4">NZ</strain>
    </source>
</reference>
<feature type="domain" description="Transposase IS66 central" evidence="2">
    <location>
        <begin position="218"/>
        <end position="483"/>
    </location>
</feature>
<evidence type="ECO:0000313" key="3">
    <source>
        <dbReference type="EMBL" id="BCU05433.1"/>
    </source>
</evidence>
<proteinExistence type="predicted"/>
<keyword evidence="4" id="KW-1185">Reference proteome</keyword>
<evidence type="ECO:0000313" key="4">
    <source>
        <dbReference type="Proteomes" id="UP000680679"/>
    </source>
</evidence>
<sequence length="526" mass="58320">MYLKDNDLRQLDEARLDGLPREVLRALSKRLLSDLKEARERLNRSPENSSRPPSSRAPWERGGESLALGVEEEDDASAGSATDRVSESAPESERPKREASVGGDSKAGVKPKGRPGRRPGHPGVSRRRVLPIDQEQSHAPSHCAGCGAALEGLEAVAYTGRYELELERPESGNAGVVVTQTKHTYFEVRCGCGHRTRAEPGRALAEADWTVELTERHLVGPRLSSFIVALSLRLGGSHRRIQEFLADRFGLSLSTALISQCRHELGRALEPVVEEALRAALSDAEPVPVDETGRPQHDQALWLWAFVTANTLLYVIGRRTRELLHSILGPTPSPWIMSDGYSVYRAYGHRLRCWAPILRKARGPAERLHTPTQAFGRELPSTFETLMQAVYAARAAPGPHGLRQTYSQRLQALRQCCVRVAAGPYPDKAQVLARELRNDWDGFRVVLEHPHLPLTNNEAERALRPWVILRRVSQGPRTEQGSRAFCALAGVIDTCRRRGLSPWPYLTDALRQRRQGLPAPALPLAA</sequence>
<accession>A0ABM7QI62</accession>
<dbReference type="PANTHER" id="PTHR33678">
    <property type="entry name" value="BLL1576 PROTEIN"/>
    <property type="match status" value="1"/>
</dbReference>
<evidence type="ECO:0000259" key="2">
    <source>
        <dbReference type="Pfam" id="PF03050"/>
    </source>
</evidence>
<dbReference type="Proteomes" id="UP000680679">
    <property type="component" value="Chromosome"/>
</dbReference>
<feature type="region of interest" description="Disordered" evidence="1">
    <location>
        <begin position="38"/>
        <end position="126"/>
    </location>
</feature>
<organism evidence="3 4">
    <name type="scientific">Allochromatium tepidum</name>
    <dbReference type="NCBI Taxonomy" id="553982"/>
    <lineage>
        <taxon>Bacteria</taxon>
        <taxon>Pseudomonadati</taxon>
        <taxon>Pseudomonadota</taxon>
        <taxon>Gammaproteobacteria</taxon>
        <taxon>Chromatiales</taxon>
        <taxon>Chromatiaceae</taxon>
        <taxon>Allochromatium</taxon>
    </lineage>
</organism>
<dbReference type="EMBL" id="AP024563">
    <property type="protein sequence ID" value="BCU05433.1"/>
    <property type="molecule type" value="Genomic_DNA"/>
</dbReference>
<dbReference type="InterPro" id="IPR004291">
    <property type="entry name" value="Transposase_IS66_central"/>
</dbReference>
<name>A0ABM7QI62_9GAMM</name>
<dbReference type="RefSeq" id="WP_213379535.1">
    <property type="nucleotide sequence ID" value="NZ_AP024563.1"/>
</dbReference>
<dbReference type="PANTHER" id="PTHR33678:SF2">
    <property type="match status" value="1"/>
</dbReference>